<feature type="compositionally biased region" description="Basic and acidic residues" evidence="1">
    <location>
        <begin position="22"/>
        <end position="32"/>
    </location>
</feature>
<feature type="compositionally biased region" description="Polar residues" evidence="1">
    <location>
        <begin position="33"/>
        <end position="49"/>
    </location>
</feature>
<name>A0A392NLC5_9FABA</name>
<sequence>MEGESNKDNNSSELASYDNEETSSHDVSEDHQIQNQQFVGTSGTQWSSLPKLPQNNYVEYLSESSANYFPNPMIHGNNYQNFGGGSSSFNDSGKAAFDFKLIDSSSNDFGIRKRVGFRRYDEGEEVIKAEIGSSQNLLCAQLN</sequence>
<dbReference type="Proteomes" id="UP000265520">
    <property type="component" value="Unassembled WGS sequence"/>
</dbReference>
<organism evidence="2 3">
    <name type="scientific">Trifolium medium</name>
    <dbReference type="NCBI Taxonomy" id="97028"/>
    <lineage>
        <taxon>Eukaryota</taxon>
        <taxon>Viridiplantae</taxon>
        <taxon>Streptophyta</taxon>
        <taxon>Embryophyta</taxon>
        <taxon>Tracheophyta</taxon>
        <taxon>Spermatophyta</taxon>
        <taxon>Magnoliopsida</taxon>
        <taxon>eudicotyledons</taxon>
        <taxon>Gunneridae</taxon>
        <taxon>Pentapetalae</taxon>
        <taxon>rosids</taxon>
        <taxon>fabids</taxon>
        <taxon>Fabales</taxon>
        <taxon>Fabaceae</taxon>
        <taxon>Papilionoideae</taxon>
        <taxon>50 kb inversion clade</taxon>
        <taxon>NPAAA clade</taxon>
        <taxon>Hologalegina</taxon>
        <taxon>IRL clade</taxon>
        <taxon>Trifolieae</taxon>
        <taxon>Trifolium</taxon>
    </lineage>
</organism>
<proteinExistence type="predicted"/>
<feature type="region of interest" description="Disordered" evidence="1">
    <location>
        <begin position="1"/>
        <end position="49"/>
    </location>
</feature>
<evidence type="ECO:0000313" key="2">
    <source>
        <dbReference type="EMBL" id="MCI00603.1"/>
    </source>
</evidence>
<gene>
    <name evidence="2" type="ORF">A2U01_0021623</name>
</gene>
<protein>
    <submittedName>
        <fullName evidence="2">Transcription factor bHLH66</fullName>
    </submittedName>
</protein>
<accession>A0A392NLC5</accession>
<dbReference type="AlphaFoldDB" id="A0A392NLC5"/>
<evidence type="ECO:0000313" key="3">
    <source>
        <dbReference type="Proteomes" id="UP000265520"/>
    </source>
</evidence>
<reference evidence="2 3" key="1">
    <citation type="journal article" date="2018" name="Front. Plant Sci.">
        <title>Red Clover (Trifolium pratense) and Zigzag Clover (T. medium) - A Picture of Genomic Similarities and Differences.</title>
        <authorList>
            <person name="Dluhosova J."/>
            <person name="Istvanek J."/>
            <person name="Nedelnik J."/>
            <person name="Repkova J."/>
        </authorList>
    </citation>
    <scope>NUCLEOTIDE SEQUENCE [LARGE SCALE GENOMIC DNA]</scope>
    <source>
        <strain evidence="3">cv. 10/8</strain>
        <tissue evidence="2">Leaf</tissue>
    </source>
</reference>
<keyword evidence="3" id="KW-1185">Reference proteome</keyword>
<dbReference type="EMBL" id="LXQA010043709">
    <property type="protein sequence ID" value="MCI00603.1"/>
    <property type="molecule type" value="Genomic_DNA"/>
</dbReference>
<evidence type="ECO:0000256" key="1">
    <source>
        <dbReference type="SAM" id="MobiDB-lite"/>
    </source>
</evidence>
<comment type="caution">
    <text evidence="2">The sequence shown here is derived from an EMBL/GenBank/DDBJ whole genome shotgun (WGS) entry which is preliminary data.</text>
</comment>